<keyword evidence="4" id="KW-0472">Membrane</keyword>
<dbReference type="Proteomes" id="UP001282284">
    <property type="component" value="Unassembled WGS sequence"/>
</dbReference>
<dbReference type="SUPFAM" id="SSF50494">
    <property type="entry name" value="Trypsin-like serine proteases"/>
    <property type="match status" value="1"/>
</dbReference>
<gene>
    <name evidence="6" type="ORF">QT711_18300</name>
</gene>
<organism evidence="6 7">
    <name type="scientific">Sporosarcina saromensis</name>
    <dbReference type="NCBI Taxonomy" id="359365"/>
    <lineage>
        <taxon>Bacteria</taxon>
        <taxon>Bacillati</taxon>
        <taxon>Bacillota</taxon>
        <taxon>Bacilli</taxon>
        <taxon>Bacillales</taxon>
        <taxon>Caryophanaceae</taxon>
        <taxon>Sporosarcina</taxon>
    </lineage>
</organism>
<dbReference type="Pfam" id="PF13365">
    <property type="entry name" value="Trypsin_2"/>
    <property type="match status" value="1"/>
</dbReference>
<evidence type="ECO:0000256" key="3">
    <source>
        <dbReference type="ARBA" id="ARBA00022825"/>
    </source>
</evidence>
<sequence>MKRGEEMFCNKCGHQKEEGHFCSNCGTPLNEEPKSKKRIWAWVGLTASVVLFLSICFGSYFLIQRTFSSTESLTGAQEIGNETVEKIEQSTTGHSEQIETNHADKTDKTVLIKEAMPKVFTIFTEESIGSGFLYQKGGYIITNAHVVAGNTEVVIRNSAGEDSTGKVIGLSVGSDIALVQAPDYHNAEPLSIDRNESDIGLEVIALGSPQGFENSASIGYLTGIGRDIEFGFSYTNLYQVDAQIDQGSSGGPLLDATTGKVIGINSLMYTNQNSFAFSIPMYSMIDLVDSWISRPMTDDEIHDVFAVYENFELYADTDNSTTEEEYYDYTDEYLAEFIMEFGDYYEMALYENDFFWIEDMILPKSEIYSQLKTYVRNFSEQGFHYELDSFDVTYIEYMDDEVVVSTYETFYMTNAQNATSFIEQEKEYTIVIDKEGYYQISDIFVY</sequence>
<dbReference type="InterPro" id="IPR054528">
    <property type="entry name" value="TcaA_5th"/>
</dbReference>
<evidence type="ECO:0000313" key="7">
    <source>
        <dbReference type="Proteomes" id="UP001282284"/>
    </source>
</evidence>
<protein>
    <submittedName>
        <fullName evidence="6">Trypsin-like peptidase domain-containing protein</fullName>
    </submittedName>
</protein>
<keyword evidence="3" id="KW-0720">Serine protease</keyword>
<dbReference type="InterPro" id="IPR051201">
    <property type="entry name" value="Chloro_Bact_Ser_Proteases"/>
</dbReference>
<dbReference type="EMBL" id="JAUBDI010000030">
    <property type="protein sequence ID" value="MDW0115115.1"/>
    <property type="molecule type" value="Genomic_DNA"/>
</dbReference>
<keyword evidence="7" id="KW-1185">Reference proteome</keyword>
<name>A0ABU4GDQ6_9BACL</name>
<keyword evidence="4" id="KW-1133">Transmembrane helix</keyword>
<keyword evidence="4" id="KW-0812">Transmembrane</keyword>
<evidence type="ECO:0000313" key="6">
    <source>
        <dbReference type="EMBL" id="MDW0115115.1"/>
    </source>
</evidence>
<evidence type="ECO:0000256" key="1">
    <source>
        <dbReference type="ARBA" id="ARBA00022670"/>
    </source>
</evidence>
<keyword evidence="1" id="KW-0645">Protease</keyword>
<dbReference type="Pfam" id="PF22819">
    <property type="entry name" value="TcaA_5th"/>
    <property type="match status" value="1"/>
</dbReference>
<evidence type="ECO:0000256" key="2">
    <source>
        <dbReference type="ARBA" id="ARBA00022801"/>
    </source>
</evidence>
<evidence type="ECO:0000256" key="4">
    <source>
        <dbReference type="SAM" id="Phobius"/>
    </source>
</evidence>
<dbReference type="Gene3D" id="2.40.10.120">
    <property type="match status" value="1"/>
</dbReference>
<reference evidence="6 7" key="1">
    <citation type="submission" date="2023-06" db="EMBL/GenBank/DDBJ databases">
        <title>Sporosarcina sp. nov., isolated from Korean traditional fermented seafood 'Jeotgal'.</title>
        <authorList>
            <person name="Yang A.I."/>
            <person name="Shin N.-R."/>
        </authorList>
    </citation>
    <scope>NUCLEOTIDE SEQUENCE [LARGE SCALE GENOMIC DNA]</scope>
    <source>
        <strain evidence="6 7">KCTC13119</strain>
    </source>
</reference>
<evidence type="ECO:0000259" key="5">
    <source>
        <dbReference type="Pfam" id="PF22819"/>
    </source>
</evidence>
<dbReference type="PRINTS" id="PR00834">
    <property type="entry name" value="PROTEASES2C"/>
</dbReference>
<feature type="domain" description="TcaA protein NTF2-like" evidence="5">
    <location>
        <begin position="332"/>
        <end position="443"/>
    </location>
</feature>
<proteinExistence type="predicted"/>
<accession>A0ABU4GDQ6</accession>
<dbReference type="PANTHER" id="PTHR43343:SF3">
    <property type="entry name" value="PROTEASE DO-LIKE 8, CHLOROPLASTIC"/>
    <property type="match status" value="1"/>
</dbReference>
<dbReference type="PANTHER" id="PTHR43343">
    <property type="entry name" value="PEPTIDASE S12"/>
    <property type="match status" value="1"/>
</dbReference>
<comment type="caution">
    <text evidence="6">The sequence shown here is derived from an EMBL/GenBank/DDBJ whole genome shotgun (WGS) entry which is preliminary data.</text>
</comment>
<dbReference type="InterPro" id="IPR009003">
    <property type="entry name" value="Peptidase_S1_PA"/>
</dbReference>
<dbReference type="InterPro" id="IPR001940">
    <property type="entry name" value="Peptidase_S1C"/>
</dbReference>
<keyword evidence="2" id="KW-0378">Hydrolase</keyword>
<feature type="transmembrane region" description="Helical" evidence="4">
    <location>
        <begin position="39"/>
        <end position="63"/>
    </location>
</feature>